<keyword evidence="7" id="KW-0406">Ion transport</keyword>
<keyword evidence="2 11" id="KW-0813">Transport</keyword>
<dbReference type="InterPro" id="IPR036942">
    <property type="entry name" value="Beta-barrel_TonB_sf"/>
</dbReference>
<name>A0A2K2G018_9SPHN</name>
<keyword evidence="4" id="KW-0410">Iron transport</keyword>
<feature type="signal peptide" evidence="14">
    <location>
        <begin position="1"/>
        <end position="26"/>
    </location>
</feature>
<evidence type="ECO:0000256" key="1">
    <source>
        <dbReference type="ARBA" id="ARBA00004571"/>
    </source>
</evidence>
<feature type="chain" id="PRO_5014413616" evidence="14">
    <location>
        <begin position="27"/>
        <end position="721"/>
    </location>
</feature>
<evidence type="ECO:0000259" key="16">
    <source>
        <dbReference type="Pfam" id="PF07715"/>
    </source>
</evidence>
<evidence type="ECO:0000256" key="5">
    <source>
        <dbReference type="ARBA" id="ARBA00022692"/>
    </source>
</evidence>
<evidence type="ECO:0000256" key="11">
    <source>
        <dbReference type="PROSITE-ProRule" id="PRU01360"/>
    </source>
</evidence>
<dbReference type="InterPro" id="IPR010916">
    <property type="entry name" value="TonB_box_CS"/>
</dbReference>
<dbReference type="PANTHER" id="PTHR32552">
    <property type="entry name" value="FERRICHROME IRON RECEPTOR-RELATED"/>
    <property type="match status" value="1"/>
</dbReference>
<protein>
    <submittedName>
        <fullName evidence="17">Ligand-gated channel</fullName>
    </submittedName>
</protein>
<keyword evidence="6" id="KW-0408">Iron</keyword>
<feature type="short sequence motif" description="TonB box" evidence="12">
    <location>
        <begin position="44"/>
        <end position="50"/>
    </location>
</feature>
<evidence type="ECO:0000256" key="13">
    <source>
        <dbReference type="RuleBase" id="RU003357"/>
    </source>
</evidence>
<keyword evidence="10 11" id="KW-0998">Cell outer membrane</keyword>
<evidence type="ECO:0000313" key="18">
    <source>
        <dbReference type="Proteomes" id="UP000236327"/>
    </source>
</evidence>
<dbReference type="GO" id="GO:0006826">
    <property type="term" value="P:iron ion transport"/>
    <property type="evidence" value="ECO:0007669"/>
    <property type="project" value="UniProtKB-KW"/>
</dbReference>
<evidence type="ECO:0000256" key="2">
    <source>
        <dbReference type="ARBA" id="ARBA00022448"/>
    </source>
</evidence>
<evidence type="ECO:0000256" key="7">
    <source>
        <dbReference type="ARBA" id="ARBA00023065"/>
    </source>
</evidence>
<dbReference type="RefSeq" id="WP_103096343.1">
    <property type="nucleotide sequence ID" value="NZ_LYMM01000036.1"/>
</dbReference>
<dbReference type="AlphaFoldDB" id="A0A2K2G018"/>
<organism evidence="17 18">
    <name type="scientific">Novosphingobium guangzhouense</name>
    <dbReference type="NCBI Taxonomy" id="1850347"/>
    <lineage>
        <taxon>Bacteria</taxon>
        <taxon>Pseudomonadati</taxon>
        <taxon>Pseudomonadota</taxon>
        <taxon>Alphaproteobacteria</taxon>
        <taxon>Sphingomonadales</taxon>
        <taxon>Sphingomonadaceae</taxon>
        <taxon>Novosphingobium</taxon>
    </lineage>
</organism>
<comment type="similarity">
    <text evidence="11 13">Belongs to the TonB-dependent receptor family.</text>
</comment>
<evidence type="ECO:0000256" key="14">
    <source>
        <dbReference type="SAM" id="SignalP"/>
    </source>
</evidence>
<dbReference type="GO" id="GO:0009279">
    <property type="term" value="C:cell outer membrane"/>
    <property type="evidence" value="ECO:0007669"/>
    <property type="project" value="UniProtKB-SubCell"/>
</dbReference>
<keyword evidence="5 11" id="KW-0812">Transmembrane</keyword>
<dbReference type="PROSITE" id="PS52016">
    <property type="entry name" value="TONB_DEPENDENT_REC_3"/>
    <property type="match status" value="1"/>
</dbReference>
<evidence type="ECO:0000313" key="17">
    <source>
        <dbReference type="EMBL" id="PNU04395.1"/>
    </source>
</evidence>
<keyword evidence="3 11" id="KW-1134">Transmembrane beta strand</keyword>
<evidence type="ECO:0000256" key="12">
    <source>
        <dbReference type="PROSITE-ProRule" id="PRU10143"/>
    </source>
</evidence>
<feature type="domain" description="TonB-dependent receptor-like beta-barrel" evidence="15">
    <location>
        <begin position="253"/>
        <end position="684"/>
    </location>
</feature>
<evidence type="ECO:0000256" key="10">
    <source>
        <dbReference type="ARBA" id="ARBA00023237"/>
    </source>
</evidence>
<dbReference type="PANTHER" id="PTHR32552:SF81">
    <property type="entry name" value="TONB-DEPENDENT OUTER MEMBRANE RECEPTOR"/>
    <property type="match status" value="1"/>
</dbReference>
<gene>
    <name evidence="17" type="ORF">A8V01_20665</name>
</gene>
<keyword evidence="14" id="KW-0732">Signal</keyword>
<evidence type="ECO:0000256" key="3">
    <source>
        <dbReference type="ARBA" id="ARBA00022452"/>
    </source>
</evidence>
<dbReference type="SUPFAM" id="SSF56935">
    <property type="entry name" value="Porins"/>
    <property type="match status" value="1"/>
</dbReference>
<dbReference type="EMBL" id="LYMM01000036">
    <property type="protein sequence ID" value="PNU04395.1"/>
    <property type="molecule type" value="Genomic_DNA"/>
</dbReference>
<evidence type="ECO:0000256" key="9">
    <source>
        <dbReference type="ARBA" id="ARBA00023136"/>
    </source>
</evidence>
<reference evidence="17 18" key="1">
    <citation type="submission" date="2016-05" db="EMBL/GenBank/DDBJ databases">
        <title>Complete genome sequence of Novosphingobium guangzhouense SA925(T).</title>
        <authorList>
            <person name="Sha S."/>
        </authorList>
    </citation>
    <scope>NUCLEOTIDE SEQUENCE [LARGE SCALE GENOMIC DNA]</scope>
    <source>
        <strain evidence="17 18">SA925</strain>
    </source>
</reference>
<comment type="subcellular location">
    <subcellularLocation>
        <location evidence="1 11">Cell outer membrane</location>
        <topology evidence="1 11">Multi-pass membrane protein</topology>
    </subcellularLocation>
</comment>
<keyword evidence="8 12" id="KW-0798">TonB box</keyword>
<dbReference type="Pfam" id="PF00593">
    <property type="entry name" value="TonB_dep_Rec_b-barrel"/>
    <property type="match status" value="1"/>
</dbReference>
<dbReference type="InterPro" id="IPR039426">
    <property type="entry name" value="TonB-dep_rcpt-like"/>
</dbReference>
<evidence type="ECO:0000259" key="15">
    <source>
        <dbReference type="Pfam" id="PF00593"/>
    </source>
</evidence>
<proteinExistence type="inferred from homology"/>
<dbReference type="Gene3D" id="2.40.170.20">
    <property type="entry name" value="TonB-dependent receptor, beta-barrel domain"/>
    <property type="match status" value="1"/>
</dbReference>
<dbReference type="Pfam" id="PF07715">
    <property type="entry name" value="Plug"/>
    <property type="match status" value="1"/>
</dbReference>
<keyword evidence="18" id="KW-1185">Reference proteome</keyword>
<sequence>MSSIIKCGLLATSAGLAFAIAPAAMAQDAAADSASSSSSDGLDTIVVTATKRGQASNVQDVPFAVTAFGAQQLEDQHFTTLQSLSYNMPNVQLNAVGTTPGYANFSIRGLGINSSIPSIDPTVGVFTDGVYLGVSAGVVFGNFDIEGLEVLRGPQGLLFGRNVTGGAMVIRTTTPKDTFSADVRASVSSGPEYKISGTVTGPIVQDKISAKLAVYYDKDTGYYHNEYNGNNDLGKNRTLIVRPAVRFTPIDGFESIFRYEYGKYDGDGAVASNHGLYPRDSFKVNIDNEGFAHNYWHFAANETNIDTAFGNGKLTNIMAYREYNSRVYNDIDASPSASFHSGNTTRQKQMSEELRWAGTFGNVDVTTGLYYFTQRIDYKEQRELAGGTRILSGGGIQNQDTYGIFGSADWHFTNTLTLNLGARYTAETKDVKVANLTATGCDYEAQTCNYTFNDKNTWKGLTPRVGLQWQPDPETQVYGFWSKGFRSGGYNFRNVYTQVDPGPFDDEVQNSYEIGVKKDLFGIARINLAAFWNTIDNVQREIQIPVVGVGTAQIITNSADARIRGVEGEVTLKPGAGFTLAGQFGYTEGKYTDVFYDLNNDGVINDTDYNLKLPRLSPWSYGGSIAWTGNFGDFGLDARVAANYRDADWYNDANTGLMRAATMVDANIALRYENYSISFYGTNLLDEATFGAEAPLAFFPGSTFSPLNKGRVYGVEVSAKF</sequence>
<dbReference type="InterPro" id="IPR012910">
    <property type="entry name" value="Plug_dom"/>
</dbReference>
<evidence type="ECO:0000256" key="4">
    <source>
        <dbReference type="ARBA" id="ARBA00022496"/>
    </source>
</evidence>
<dbReference type="PROSITE" id="PS00430">
    <property type="entry name" value="TONB_DEPENDENT_REC_1"/>
    <property type="match status" value="1"/>
</dbReference>
<accession>A0A2K2G018</accession>
<evidence type="ECO:0000256" key="8">
    <source>
        <dbReference type="ARBA" id="ARBA00023077"/>
    </source>
</evidence>
<dbReference type="OrthoDB" id="7618183at2"/>
<keyword evidence="9 11" id="KW-0472">Membrane</keyword>
<comment type="caution">
    <text evidence="17">The sequence shown here is derived from an EMBL/GenBank/DDBJ whole genome shotgun (WGS) entry which is preliminary data.</text>
</comment>
<feature type="domain" description="TonB-dependent receptor plug" evidence="16">
    <location>
        <begin position="58"/>
        <end position="167"/>
    </location>
</feature>
<dbReference type="Proteomes" id="UP000236327">
    <property type="component" value="Unassembled WGS sequence"/>
</dbReference>
<evidence type="ECO:0000256" key="6">
    <source>
        <dbReference type="ARBA" id="ARBA00023004"/>
    </source>
</evidence>
<dbReference type="InterPro" id="IPR000531">
    <property type="entry name" value="Beta-barrel_TonB"/>
</dbReference>